<gene>
    <name evidence="7" type="ORF">ACFO3S_15735</name>
</gene>
<keyword evidence="7" id="KW-0436">Ligase</keyword>
<evidence type="ECO:0000256" key="3">
    <source>
        <dbReference type="ARBA" id="ARBA00022989"/>
    </source>
</evidence>
<feature type="transmembrane region" description="Helical" evidence="5">
    <location>
        <begin position="343"/>
        <end position="361"/>
    </location>
</feature>
<dbReference type="PANTHER" id="PTHR37422:SF13">
    <property type="entry name" value="LIPOPOLYSACCHARIDE BIOSYNTHESIS PROTEIN PA4999-RELATED"/>
    <property type="match status" value="1"/>
</dbReference>
<dbReference type="InterPro" id="IPR051533">
    <property type="entry name" value="WaaL-like"/>
</dbReference>
<evidence type="ECO:0000256" key="1">
    <source>
        <dbReference type="ARBA" id="ARBA00004141"/>
    </source>
</evidence>
<dbReference type="Proteomes" id="UP001596028">
    <property type="component" value="Unassembled WGS sequence"/>
</dbReference>
<dbReference type="PANTHER" id="PTHR37422">
    <property type="entry name" value="TEICHURONIC ACID BIOSYNTHESIS PROTEIN TUAE"/>
    <property type="match status" value="1"/>
</dbReference>
<feature type="transmembrane region" description="Helical" evidence="5">
    <location>
        <begin position="12"/>
        <end position="37"/>
    </location>
</feature>
<dbReference type="InterPro" id="IPR007016">
    <property type="entry name" value="O-antigen_ligase-rel_domated"/>
</dbReference>
<feature type="transmembrane region" description="Helical" evidence="5">
    <location>
        <begin position="252"/>
        <end position="269"/>
    </location>
</feature>
<evidence type="ECO:0000259" key="6">
    <source>
        <dbReference type="Pfam" id="PF04932"/>
    </source>
</evidence>
<feature type="transmembrane region" description="Helical" evidence="5">
    <location>
        <begin position="107"/>
        <end position="126"/>
    </location>
</feature>
<keyword evidence="8" id="KW-1185">Reference proteome</keyword>
<reference evidence="8" key="1">
    <citation type="journal article" date="2019" name="Int. J. Syst. Evol. Microbiol.">
        <title>The Global Catalogue of Microorganisms (GCM) 10K type strain sequencing project: providing services to taxonomists for standard genome sequencing and annotation.</title>
        <authorList>
            <consortium name="The Broad Institute Genomics Platform"/>
            <consortium name="The Broad Institute Genome Sequencing Center for Infectious Disease"/>
            <person name="Wu L."/>
            <person name="Ma J."/>
        </authorList>
    </citation>
    <scope>NUCLEOTIDE SEQUENCE [LARGE SCALE GENOMIC DNA]</scope>
    <source>
        <strain evidence="8">CCUG 49571</strain>
    </source>
</reference>
<feature type="transmembrane region" description="Helical" evidence="5">
    <location>
        <begin position="49"/>
        <end position="69"/>
    </location>
</feature>
<evidence type="ECO:0000256" key="2">
    <source>
        <dbReference type="ARBA" id="ARBA00022692"/>
    </source>
</evidence>
<dbReference type="RefSeq" id="WP_378098010.1">
    <property type="nucleotide sequence ID" value="NZ_JBHSEP010000011.1"/>
</dbReference>
<protein>
    <submittedName>
        <fullName evidence="7">O-antigen ligase family protein</fullName>
    </submittedName>
</protein>
<feature type="transmembrane region" description="Helical" evidence="5">
    <location>
        <begin position="534"/>
        <end position="552"/>
    </location>
</feature>
<proteinExistence type="predicted"/>
<evidence type="ECO:0000256" key="5">
    <source>
        <dbReference type="SAM" id="Phobius"/>
    </source>
</evidence>
<evidence type="ECO:0000313" key="7">
    <source>
        <dbReference type="EMBL" id="MFC4599704.1"/>
    </source>
</evidence>
<sequence length="740" mass="84423">MKKNNSIGAMEWFAWFWISAFLILAISTNGIFQGISLHSSAATLTYERPLLYCLIITSVCAVWIGTYFFHKKVELERRMLYALASIALCLVYTVSSLNSYSAILSKYGFWASLMVTLFFIAGTLLAEYERLIQVLPRVYLIFGYIVVFYGFLNLFGNTYLLDSLAYYEGVRITSIFQYANAYAILLLTLWIAIVIEINHSKKKWMRLWHGFMLVPVCVSFLLTLSRGAIVVLPIIAIVMLLMFRFKHQLMAIIYSIIAIGLSLVIYNNLERSGTRVYEKIQQAITSQTSFETKSIFSASSIGSWGLLVAASIVMAVIVYLVTKHLEGPISKWSEGLKTRFTDKMVPISILILVILGVLILTNRSVIQILPDVIANRLSNISLQTHSVYERLTMYKDAISIWKESPLIGNGGGAWEALYEEHQSYSYLSAQTHGYLAQLLVEVGLLGTIVYLGLIGAIIFFYIRGYRRSDEENRNKYIFYFIVPITILLHSLIDFGMSYMFYSLMVFLCLGVLAGTQRQKVNWALNKSWYKGIRWGVPILVSAVALIIVILSGRQISGLNKHIEVQNDIVNNVIFNRIEYKIDQSLSMSPKHPIMLLQASIINLQVYQQTEDKKYLDRAIDYIEKLNKYEPRYREAVEWNHSIAQAQEDHDKAIDIALDAVNHYPFDQPLYDLAASDLLKKWEALINSDPANSEQVAIQINDLYQKMKRHQEMNDALPDTINLLRTFAVSENVKDAVDKIQ</sequence>
<organism evidence="7 8">
    <name type="scientific">Cohnella hongkongensis</name>
    <dbReference type="NCBI Taxonomy" id="178337"/>
    <lineage>
        <taxon>Bacteria</taxon>
        <taxon>Bacillati</taxon>
        <taxon>Bacillota</taxon>
        <taxon>Bacilli</taxon>
        <taxon>Bacillales</taxon>
        <taxon>Paenibacillaceae</taxon>
        <taxon>Cohnella</taxon>
    </lineage>
</organism>
<feature type="transmembrane region" description="Helical" evidence="5">
    <location>
        <begin position="81"/>
        <end position="101"/>
    </location>
</feature>
<comment type="subcellular location">
    <subcellularLocation>
        <location evidence="1">Membrane</location>
        <topology evidence="1">Multi-pass membrane protein</topology>
    </subcellularLocation>
</comment>
<feature type="transmembrane region" description="Helical" evidence="5">
    <location>
        <begin position="228"/>
        <end position="245"/>
    </location>
</feature>
<feature type="transmembrane region" description="Helical" evidence="5">
    <location>
        <begin position="138"/>
        <end position="155"/>
    </location>
</feature>
<evidence type="ECO:0000313" key="8">
    <source>
        <dbReference type="Proteomes" id="UP001596028"/>
    </source>
</evidence>
<accession>A0ABV9FEX6</accession>
<dbReference type="EMBL" id="JBHSEP010000011">
    <property type="protein sequence ID" value="MFC4599704.1"/>
    <property type="molecule type" value="Genomic_DNA"/>
</dbReference>
<feature type="transmembrane region" description="Helical" evidence="5">
    <location>
        <begin position="442"/>
        <end position="464"/>
    </location>
</feature>
<keyword evidence="2 5" id="KW-0812">Transmembrane</keyword>
<feature type="transmembrane region" description="Helical" evidence="5">
    <location>
        <begin position="301"/>
        <end position="322"/>
    </location>
</feature>
<keyword evidence="4 5" id="KW-0472">Membrane</keyword>
<name>A0ABV9FEX6_9BACL</name>
<feature type="transmembrane region" description="Helical" evidence="5">
    <location>
        <begin position="476"/>
        <end position="492"/>
    </location>
</feature>
<evidence type="ECO:0000256" key="4">
    <source>
        <dbReference type="ARBA" id="ARBA00023136"/>
    </source>
</evidence>
<feature type="transmembrane region" description="Helical" evidence="5">
    <location>
        <begin position="175"/>
        <end position="195"/>
    </location>
</feature>
<comment type="caution">
    <text evidence="7">The sequence shown here is derived from an EMBL/GenBank/DDBJ whole genome shotgun (WGS) entry which is preliminary data.</text>
</comment>
<keyword evidence="3 5" id="KW-1133">Transmembrane helix</keyword>
<dbReference type="Pfam" id="PF04932">
    <property type="entry name" value="Wzy_C"/>
    <property type="match status" value="1"/>
</dbReference>
<dbReference type="GO" id="GO:0016874">
    <property type="term" value="F:ligase activity"/>
    <property type="evidence" value="ECO:0007669"/>
    <property type="project" value="UniProtKB-KW"/>
</dbReference>
<feature type="domain" description="O-antigen ligase-related" evidence="6">
    <location>
        <begin position="303"/>
        <end position="451"/>
    </location>
</feature>